<name>A0A1G9JQS3_9FLAO</name>
<organism evidence="2 3">
    <name type="scientific">Kriegella aquimaris</name>
    <dbReference type="NCBI Taxonomy" id="192904"/>
    <lineage>
        <taxon>Bacteria</taxon>
        <taxon>Pseudomonadati</taxon>
        <taxon>Bacteroidota</taxon>
        <taxon>Flavobacteriia</taxon>
        <taxon>Flavobacteriales</taxon>
        <taxon>Flavobacteriaceae</taxon>
        <taxon>Kriegella</taxon>
    </lineage>
</organism>
<dbReference type="SUPFAM" id="SSF56059">
    <property type="entry name" value="Glutathione synthetase ATP-binding domain-like"/>
    <property type="match status" value="1"/>
</dbReference>
<dbReference type="EMBL" id="FNGV01000001">
    <property type="protein sequence ID" value="SDL39666.1"/>
    <property type="molecule type" value="Genomic_DNA"/>
</dbReference>
<dbReference type="Pfam" id="PF14397">
    <property type="entry name" value="ATPgrasp_ST"/>
    <property type="match status" value="1"/>
</dbReference>
<proteinExistence type="predicted"/>
<dbReference type="RefSeq" id="WP_089885226.1">
    <property type="nucleotide sequence ID" value="NZ_FNGV01000001.1"/>
</dbReference>
<keyword evidence="3" id="KW-1185">Reference proteome</keyword>
<gene>
    <name evidence="2" type="ORF">SAMN04488514_101663</name>
</gene>
<dbReference type="OrthoDB" id="6315394at2"/>
<evidence type="ECO:0000259" key="1">
    <source>
        <dbReference type="Pfam" id="PF14397"/>
    </source>
</evidence>
<dbReference type="AlphaFoldDB" id="A0A1G9JQS3"/>
<accession>A0A1G9JQS3</accession>
<feature type="domain" description="Alpha-L-glutamate ligase-related protein ATP-grasp" evidence="1">
    <location>
        <begin position="91"/>
        <end position="352"/>
    </location>
</feature>
<reference evidence="3" key="1">
    <citation type="submission" date="2016-10" db="EMBL/GenBank/DDBJ databases">
        <authorList>
            <person name="Varghese N."/>
            <person name="Submissions S."/>
        </authorList>
    </citation>
    <scope>NUCLEOTIDE SEQUENCE [LARGE SCALE GENOMIC DNA]</scope>
    <source>
        <strain evidence="3">DSM 19886</strain>
    </source>
</reference>
<evidence type="ECO:0000313" key="3">
    <source>
        <dbReference type="Proteomes" id="UP000199440"/>
    </source>
</evidence>
<dbReference type="InterPro" id="IPR039523">
    <property type="entry name" value="RimK-rel_E_lig_ATP-grasp"/>
</dbReference>
<sequence>MKIIYFIIYLSLKIYKKTTKISHNITWKNKIKKLIKTKGAKKLTNTQVAEINTYYNKYKLKGISTQWHQFYYGCNQFFSPKYMPENLFYIDIEPRLNQKIYFPSLTDKNILDKRFPNVKQPETIIKNINGFFYSNDELIDERKALSLCDTGNELVIKPTVDSGGGKNILLFNCKDGVVDSGQKLRTVFKDYGKDFIVQKIVQQHEQLKALNPTSLNTIRIMTYLNENKVDVLSTIVRIGRKGSSTDNATTGGISCGIQKNGQFNTMGYQLSGESFRATDSGIKFEDVKLNFMSKVLETVNELHQEAPFFKIISWDLAIDKDENVVLIEYNVMGQGINSHQLNNGPVLSPLLKILESQL</sequence>
<dbReference type="STRING" id="192904.SAMN04488514_101663"/>
<evidence type="ECO:0000313" key="2">
    <source>
        <dbReference type="EMBL" id="SDL39666.1"/>
    </source>
</evidence>
<dbReference type="Proteomes" id="UP000199440">
    <property type="component" value="Unassembled WGS sequence"/>
</dbReference>
<protein>
    <submittedName>
        <fullName evidence="2">Sugar-transfer associated ATP-grasp</fullName>
    </submittedName>
</protein>